<feature type="region of interest" description="Disordered" evidence="5">
    <location>
        <begin position="148"/>
        <end position="179"/>
    </location>
</feature>
<reference evidence="6 7" key="1">
    <citation type="submission" date="2019-09" db="EMBL/GenBank/DDBJ databases">
        <title>Bird 10,000 Genomes (B10K) Project - Family phase.</title>
        <authorList>
            <person name="Zhang G."/>
        </authorList>
    </citation>
    <scope>NUCLEOTIDE SEQUENCE [LARGE SCALE GENOMIC DNA]</scope>
    <source>
        <strain evidence="6">B10K-DU-002-51</strain>
        <tissue evidence="6">Muscle</tissue>
    </source>
</reference>
<feature type="region of interest" description="Disordered" evidence="5">
    <location>
        <begin position="81"/>
        <end position="111"/>
    </location>
</feature>
<evidence type="ECO:0000256" key="3">
    <source>
        <dbReference type="ARBA" id="ARBA00022737"/>
    </source>
</evidence>
<evidence type="ECO:0000256" key="1">
    <source>
        <dbReference type="ARBA" id="ARBA00004308"/>
    </source>
</evidence>
<dbReference type="Gene3D" id="1.20.58.60">
    <property type="match status" value="1"/>
</dbReference>
<feature type="region of interest" description="Disordered" evidence="5">
    <location>
        <begin position="251"/>
        <end position="302"/>
    </location>
</feature>
<dbReference type="EMBL" id="VZZY01021825">
    <property type="protein sequence ID" value="NXW64356.1"/>
    <property type="molecule type" value="Genomic_DNA"/>
</dbReference>
<feature type="non-terminal residue" evidence="6">
    <location>
        <position position="1"/>
    </location>
</feature>
<proteinExistence type="predicted"/>
<dbReference type="SMART" id="SM00150">
    <property type="entry name" value="SPEC"/>
    <property type="match status" value="1"/>
</dbReference>
<feature type="compositionally biased region" description="Basic and acidic residues" evidence="5">
    <location>
        <begin position="152"/>
        <end position="170"/>
    </location>
</feature>
<feature type="non-terminal residue" evidence="6">
    <location>
        <position position="485"/>
    </location>
</feature>
<feature type="compositionally biased region" description="Basic and acidic residues" evidence="5">
    <location>
        <begin position="251"/>
        <end position="263"/>
    </location>
</feature>
<feature type="region of interest" description="Disordered" evidence="5">
    <location>
        <begin position="465"/>
        <end position="485"/>
    </location>
</feature>
<feature type="compositionally biased region" description="Polar residues" evidence="5">
    <location>
        <begin position="476"/>
        <end position="485"/>
    </location>
</feature>
<name>A0A7L4DPC9_9AVES</name>
<dbReference type="InterPro" id="IPR018159">
    <property type="entry name" value="Spectrin/alpha-actinin"/>
</dbReference>
<evidence type="ECO:0000256" key="2">
    <source>
        <dbReference type="ARBA" id="ARBA00022553"/>
    </source>
</evidence>
<accession>A0A7L4DPC9</accession>
<comment type="caution">
    <text evidence="6">The sequence shown here is derived from an EMBL/GenBank/DDBJ whole genome shotgun (WGS) entry which is preliminary data.</text>
</comment>
<dbReference type="PANTHER" id="PTHR14514">
    <property type="entry name" value="PKA ANCHORING PROTEIN"/>
    <property type="match status" value="1"/>
</dbReference>
<protein>
    <submittedName>
        <fullName evidence="6">CEP68 protein</fullName>
    </submittedName>
</protein>
<evidence type="ECO:0000313" key="7">
    <source>
        <dbReference type="Proteomes" id="UP000541249"/>
    </source>
</evidence>
<evidence type="ECO:0000313" key="6">
    <source>
        <dbReference type="EMBL" id="NXW64356.1"/>
    </source>
</evidence>
<keyword evidence="7" id="KW-1185">Reference proteome</keyword>
<dbReference type="OrthoDB" id="9448174at2759"/>
<keyword evidence="2" id="KW-0597">Phosphoprotein</keyword>
<feature type="compositionally biased region" description="Gly residues" evidence="5">
    <location>
        <begin position="97"/>
        <end position="107"/>
    </location>
</feature>
<dbReference type="AlphaFoldDB" id="A0A7L4DPC9"/>
<dbReference type="PANTHER" id="PTHR14514:SF2">
    <property type="entry name" value="A-KINASE ANCHOR PROTEIN 6"/>
    <property type="match status" value="1"/>
</dbReference>
<organism evidence="6 7">
    <name type="scientific">Eurystomus gularis</name>
    <dbReference type="NCBI Taxonomy" id="325343"/>
    <lineage>
        <taxon>Eukaryota</taxon>
        <taxon>Metazoa</taxon>
        <taxon>Chordata</taxon>
        <taxon>Craniata</taxon>
        <taxon>Vertebrata</taxon>
        <taxon>Euteleostomi</taxon>
        <taxon>Archelosauria</taxon>
        <taxon>Archosauria</taxon>
        <taxon>Dinosauria</taxon>
        <taxon>Saurischia</taxon>
        <taxon>Theropoda</taxon>
        <taxon>Coelurosauria</taxon>
        <taxon>Aves</taxon>
        <taxon>Neognathae</taxon>
        <taxon>Neoaves</taxon>
        <taxon>Telluraves</taxon>
        <taxon>Coraciimorphae</taxon>
        <taxon>Coraciiformes</taxon>
        <taxon>Coraciidae</taxon>
        <taxon>Eurystomus</taxon>
    </lineage>
</organism>
<dbReference type="Proteomes" id="UP000541249">
    <property type="component" value="Unassembled WGS sequence"/>
</dbReference>
<dbReference type="SUPFAM" id="SSF46966">
    <property type="entry name" value="Spectrin repeat"/>
    <property type="match status" value="1"/>
</dbReference>
<keyword evidence="4" id="KW-0472">Membrane</keyword>
<sequence length="485" mass="53723">PLLDDHTTMEPIRGMSSYQADYWACAIPDSLPPSPDRRSPRWNPNKEYEDLLDYAYPLKPRYKLGKRPEPLFHDSGIGLDSFSVSPEGPSRSTSIYGRGGQARGSGENGRQRFMASAERFSTPGPGKRGCSGAGSYYERLPIAKEFSFAKSDSSHPSRGFAKDAMMDSDRLGSSGRLAADGRSWCTRGSTFPNYKGQVKSTNRFLPTTAVLPLRKEWEGDEEFLSLPPRLRELERLAQFLSNLSLTIRVPGHDHQNLPRHSNDRQPLSSVLSPFRQAGGRDKRGNTEDDSGLGQPCSSQKPSWENTKLCGRIRGDPLQGLHLPTGLRDALDGSYLSEPRVKGHPKKSQQSQSLAQCVKMFCCQLEELIRWLYDVADITDSWVPASLDAGSVRSLLHRCLEFKKDVADHRSLTESVLERGEALLDCMAVNSPALKDTLGLIARQSEELETHAERLYESVLAAVGPTQRKGGAEDTGEQQTAAQWVS</sequence>
<comment type="subcellular location">
    <subcellularLocation>
        <location evidence="1">Endomembrane system</location>
    </subcellularLocation>
</comment>
<evidence type="ECO:0000256" key="5">
    <source>
        <dbReference type="SAM" id="MobiDB-lite"/>
    </source>
</evidence>
<keyword evidence="3" id="KW-0677">Repeat</keyword>
<gene>
    <name evidence="6" type="primary">Cep68</name>
    <name evidence="6" type="ORF">EURGUL_R06442</name>
</gene>
<evidence type="ECO:0000256" key="4">
    <source>
        <dbReference type="ARBA" id="ARBA00023136"/>
    </source>
</evidence>